<feature type="region of interest" description="Disordered" evidence="1">
    <location>
        <begin position="151"/>
        <end position="170"/>
    </location>
</feature>
<evidence type="ECO:0000313" key="4">
    <source>
        <dbReference type="Proteomes" id="UP001165366"/>
    </source>
</evidence>
<comment type="caution">
    <text evidence="3">The sequence shown here is derived from an EMBL/GenBank/DDBJ whole genome shotgun (WGS) entry which is preliminary data.</text>
</comment>
<protein>
    <submittedName>
        <fullName evidence="3">Phosphoheptose isomerase</fullName>
    </submittedName>
</protein>
<dbReference type="InterPro" id="IPR014710">
    <property type="entry name" value="RmlC-like_jellyroll"/>
</dbReference>
<feature type="domain" description="Mannose-6-phosphate isomerase type II C-terminal" evidence="2">
    <location>
        <begin position="68"/>
        <end position="166"/>
    </location>
</feature>
<organism evidence="3 4">
    <name type="scientific">Rhodohalobacter sulfatireducens</name>
    <dbReference type="NCBI Taxonomy" id="2911366"/>
    <lineage>
        <taxon>Bacteria</taxon>
        <taxon>Pseudomonadati</taxon>
        <taxon>Balneolota</taxon>
        <taxon>Balneolia</taxon>
        <taxon>Balneolales</taxon>
        <taxon>Balneolaceae</taxon>
        <taxon>Rhodohalobacter</taxon>
    </lineage>
</organism>
<dbReference type="InterPro" id="IPR011051">
    <property type="entry name" value="RmlC_Cupin_sf"/>
</dbReference>
<gene>
    <name evidence="3" type="ORF">L6773_13290</name>
</gene>
<name>A0ABS9KFB2_9BACT</name>
<keyword evidence="3" id="KW-0413">Isomerase</keyword>
<accession>A0ABS9KFB2</accession>
<dbReference type="Pfam" id="PF01050">
    <property type="entry name" value="MannoseP_isomer"/>
    <property type="match status" value="1"/>
</dbReference>
<evidence type="ECO:0000256" key="1">
    <source>
        <dbReference type="SAM" id="MobiDB-lite"/>
    </source>
</evidence>
<dbReference type="SUPFAM" id="SSF51182">
    <property type="entry name" value="RmlC-like cupins"/>
    <property type="match status" value="1"/>
</dbReference>
<sequence>MLDLSQKTDKKSAFDSVESYIQSIGLNILKKDMTRPWGGFFVIEDGSLSIFTNHFFPGIDPQKNGQNQALSPKVLLVEPQKRLSWQYHHRRSELWKVVNGPVGIVLSEDDNQTEVQSFDSGEILTIEKGQRHRLVGLQDWGVVAEIWQHTDSSNPSDEDDIVRLDDDFGR</sequence>
<dbReference type="GO" id="GO:0016853">
    <property type="term" value="F:isomerase activity"/>
    <property type="evidence" value="ECO:0007669"/>
    <property type="project" value="UniProtKB-KW"/>
</dbReference>
<feature type="compositionally biased region" description="Basic and acidic residues" evidence="1">
    <location>
        <begin position="161"/>
        <end position="170"/>
    </location>
</feature>
<dbReference type="RefSeq" id="WP_237854907.1">
    <property type="nucleotide sequence ID" value="NZ_JAKLWS010000017.1"/>
</dbReference>
<reference evidence="3" key="1">
    <citation type="submission" date="2022-01" db="EMBL/GenBank/DDBJ databases">
        <authorList>
            <person name="Wang Y."/>
        </authorList>
    </citation>
    <scope>NUCLEOTIDE SEQUENCE</scope>
    <source>
        <strain evidence="3">WB101</strain>
    </source>
</reference>
<evidence type="ECO:0000313" key="3">
    <source>
        <dbReference type="EMBL" id="MCG2589547.1"/>
    </source>
</evidence>
<dbReference type="EMBL" id="JAKLWS010000017">
    <property type="protein sequence ID" value="MCG2589547.1"/>
    <property type="molecule type" value="Genomic_DNA"/>
</dbReference>
<keyword evidence="4" id="KW-1185">Reference proteome</keyword>
<dbReference type="Gene3D" id="2.60.120.10">
    <property type="entry name" value="Jelly Rolls"/>
    <property type="match status" value="1"/>
</dbReference>
<dbReference type="Proteomes" id="UP001165366">
    <property type="component" value="Unassembled WGS sequence"/>
</dbReference>
<dbReference type="InterPro" id="IPR001538">
    <property type="entry name" value="Man6P_isomerase-2_C"/>
</dbReference>
<proteinExistence type="predicted"/>
<evidence type="ECO:0000259" key="2">
    <source>
        <dbReference type="Pfam" id="PF01050"/>
    </source>
</evidence>
<reference evidence="3" key="2">
    <citation type="submission" date="2024-05" db="EMBL/GenBank/DDBJ databases">
        <title>Rhodohalobacter halophilus gen. nov., sp. nov., a moderately halophilic member of the family Balneolaceae.</title>
        <authorList>
            <person name="Xia J."/>
        </authorList>
    </citation>
    <scope>NUCLEOTIDE SEQUENCE</scope>
    <source>
        <strain evidence="3">WB101</strain>
    </source>
</reference>